<dbReference type="EMBL" id="JBHSSG010000013">
    <property type="protein sequence ID" value="MFC6178982.1"/>
    <property type="molecule type" value="Genomic_DNA"/>
</dbReference>
<feature type="transmembrane region" description="Helical" evidence="1">
    <location>
        <begin position="12"/>
        <end position="32"/>
    </location>
</feature>
<keyword evidence="3" id="KW-1185">Reference proteome</keyword>
<evidence type="ECO:0008006" key="4">
    <source>
        <dbReference type="Google" id="ProtNLM"/>
    </source>
</evidence>
<protein>
    <recommendedName>
        <fullName evidence="4">Ferric oxidoreductase domain-containing protein</fullName>
    </recommendedName>
</protein>
<sequence length="69" mass="7808">MSLTLPIIPTNRLMGVFAFGVVLLMPTIIYFAGHTALRRYPKLFNTLHWLFGIYLVYVIIAGVHTLLMG</sequence>
<name>A0ABW1RV04_9LACO</name>
<evidence type="ECO:0000256" key="1">
    <source>
        <dbReference type="SAM" id="Phobius"/>
    </source>
</evidence>
<accession>A0ABW1RV04</accession>
<evidence type="ECO:0000313" key="3">
    <source>
        <dbReference type="Proteomes" id="UP001596158"/>
    </source>
</evidence>
<reference evidence="3" key="1">
    <citation type="journal article" date="2019" name="Int. J. Syst. Evol. Microbiol.">
        <title>The Global Catalogue of Microorganisms (GCM) 10K type strain sequencing project: providing services to taxonomists for standard genome sequencing and annotation.</title>
        <authorList>
            <consortium name="The Broad Institute Genomics Platform"/>
            <consortium name="The Broad Institute Genome Sequencing Center for Infectious Disease"/>
            <person name="Wu L."/>
            <person name="Ma J."/>
        </authorList>
    </citation>
    <scope>NUCLEOTIDE SEQUENCE [LARGE SCALE GENOMIC DNA]</scope>
    <source>
        <strain evidence="3">CCM 8924</strain>
    </source>
</reference>
<dbReference type="RefSeq" id="WP_137600444.1">
    <property type="nucleotide sequence ID" value="NZ_BJDT01000001.1"/>
</dbReference>
<dbReference type="Proteomes" id="UP001596158">
    <property type="component" value="Unassembled WGS sequence"/>
</dbReference>
<keyword evidence="1" id="KW-0472">Membrane</keyword>
<gene>
    <name evidence="2" type="ORF">ACFQGR_06245</name>
</gene>
<organism evidence="2 3">
    <name type="scientific">Weissella sagaensis</name>
    <dbReference type="NCBI Taxonomy" id="2559928"/>
    <lineage>
        <taxon>Bacteria</taxon>
        <taxon>Bacillati</taxon>
        <taxon>Bacillota</taxon>
        <taxon>Bacilli</taxon>
        <taxon>Lactobacillales</taxon>
        <taxon>Lactobacillaceae</taxon>
        <taxon>Weissella</taxon>
    </lineage>
</organism>
<proteinExistence type="predicted"/>
<evidence type="ECO:0000313" key="2">
    <source>
        <dbReference type="EMBL" id="MFC6178982.1"/>
    </source>
</evidence>
<feature type="transmembrane region" description="Helical" evidence="1">
    <location>
        <begin position="44"/>
        <end position="67"/>
    </location>
</feature>
<keyword evidence="1" id="KW-1133">Transmembrane helix</keyword>
<comment type="caution">
    <text evidence="2">The sequence shown here is derived from an EMBL/GenBank/DDBJ whole genome shotgun (WGS) entry which is preliminary data.</text>
</comment>
<keyword evidence="1" id="KW-0812">Transmembrane</keyword>